<evidence type="ECO:0000313" key="5">
    <source>
        <dbReference type="Proteomes" id="UP001363035"/>
    </source>
</evidence>
<feature type="DNA-binding region" description="H-T-H motif" evidence="2">
    <location>
        <begin position="25"/>
        <end position="44"/>
    </location>
</feature>
<keyword evidence="1 2" id="KW-0238">DNA-binding</keyword>
<accession>A0ABU8I6K9</accession>
<sequence>MENRKDQIIEVALKRFSHFGFHKTTMNEIADDLLITKANLYYYYPDKPSLIIDVLCKIASDLHEAELAIVEKYNGDILKVVNEVIETRSRFMRKYYLFHINENLDWIKGIDLTDTMEKFYKRDVEVLKSLLNKAVEAGELKMNNIDEAAVCLTEIQKGIALLHTVADVITGIPNDSNVDKILESQKRSAKLIFDGKINRN</sequence>
<gene>
    <name evidence="4" type="ORF">VJ786_10045</name>
</gene>
<dbReference type="Gene3D" id="1.10.10.60">
    <property type="entry name" value="Homeodomain-like"/>
    <property type="match status" value="1"/>
</dbReference>
<keyword evidence="5" id="KW-1185">Reference proteome</keyword>
<dbReference type="EMBL" id="JAYLLN010000022">
    <property type="protein sequence ID" value="MEI5985243.1"/>
    <property type="molecule type" value="Genomic_DNA"/>
</dbReference>
<dbReference type="SUPFAM" id="SSF46689">
    <property type="entry name" value="Homeodomain-like"/>
    <property type="match status" value="1"/>
</dbReference>
<dbReference type="PANTHER" id="PTHR43479">
    <property type="entry name" value="ACREF/ENVCD OPERON REPRESSOR-RELATED"/>
    <property type="match status" value="1"/>
</dbReference>
<name>A0ABU8I6K9_9SPHI</name>
<dbReference type="Proteomes" id="UP001363035">
    <property type="component" value="Unassembled WGS sequence"/>
</dbReference>
<feature type="domain" description="HTH tetR-type" evidence="3">
    <location>
        <begin position="2"/>
        <end position="62"/>
    </location>
</feature>
<dbReference type="InterPro" id="IPR009057">
    <property type="entry name" value="Homeodomain-like_sf"/>
</dbReference>
<evidence type="ECO:0000256" key="2">
    <source>
        <dbReference type="PROSITE-ProRule" id="PRU00335"/>
    </source>
</evidence>
<dbReference type="InterPro" id="IPR050624">
    <property type="entry name" value="HTH-type_Tx_Regulator"/>
</dbReference>
<proteinExistence type="predicted"/>
<protein>
    <submittedName>
        <fullName evidence="4">TetR/AcrR family transcriptional regulator</fullName>
    </submittedName>
</protein>
<evidence type="ECO:0000313" key="4">
    <source>
        <dbReference type="EMBL" id="MEI5985243.1"/>
    </source>
</evidence>
<dbReference type="PANTHER" id="PTHR43479:SF11">
    <property type="entry name" value="ACREF_ENVCD OPERON REPRESSOR-RELATED"/>
    <property type="match status" value="1"/>
</dbReference>
<dbReference type="PROSITE" id="PS50977">
    <property type="entry name" value="HTH_TETR_2"/>
    <property type="match status" value="1"/>
</dbReference>
<evidence type="ECO:0000259" key="3">
    <source>
        <dbReference type="PROSITE" id="PS50977"/>
    </source>
</evidence>
<organism evidence="4 5">
    <name type="scientific">Sphingobacterium tenebrionis</name>
    <dbReference type="NCBI Taxonomy" id="3111775"/>
    <lineage>
        <taxon>Bacteria</taxon>
        <taxon>Pseudomonadati</taxon>
        <taxon>Bacteroidota</taxon>
        <taxon>Sphingobacteriia</taxon>
        <taxon>Sphingobacteriales</taxon>
        <taxon>Sphingobacteriaceae</taxon>
        <taxon>Sphingobacterium</taxon>
    </lineage>
</organism>
<evidence type="ECO:0000256" key="1">
    <source>
        <dbReference type="ARBA" id="ARBA00023125"/>
    </source>
</evidence>
<reference evidence="4 5" key="1">
    <citation type="submission" date="2024-01" db="EMBL/GenBank/DDBJ databases">
        <title>Sphingobacterium tenebrionis sp. nov., a novel endophyte isolated from tenebrio molitor intestines.</title>
        <authorList>
            <person name="Zhang C."/>
        </authorList>
    </citation>
    <scope>NUCLEOTIDE SEQUENCE [LARGE SCALE GENOMIC DNA]</scope>
    <source>
        <strain evidence="4 5">PU5-4</strain>
    </source>
</reference>
<dbReference type="Gene3D" id="1.10.357.10">
    <property type="entry name" value="Tetracycline Repressor, domain 2"/>
    <property type="match status" value="1"/>
</dbReference>
<dbReference type="Pfam" id="PF00440">
    <property type="entry name" value="TetR_N"/>
    <property type="match status" value="1"/>
</dbReference>
<dbReference type="RefSeq" id="WP_336557662.1">
    <property type="nucleotide sequence ID" value="NZ_JAYLLN010000022.1"/>
</dbReference>
<dbReference type="InterPro" id="IPR001647">
    <property type="entry name" value="HTH_TetR"/>
</dbReference>
<comment type="caution">
    <text evidence="4">The sequence shown here is derived from an EMBL/GenBank/DDBJ whole genome shotgun (WGS) entry which is preliminary data.</text>
</comment>